<evidence type="ECO:0000256" key="1">
    <source>
        <dbReference type="SAM" id="SignalP"/>
    </source>
</evidence>
<keyword evidence="1" id="KW-0732">Signal</keyword>
<comment type="caution">
    <text evidence="2">The sequence shown here is derived from an EMBL/GenBank/DDBJ whole genome shotgun (WGS) entry which is preliminary data.</text>
</comment>
<accession>A0AA37T8J2</accession>
<feature type="signal peptide" evidence="1">
    <location>
        <begin position="1"/>
        <end position="26"/>
    </location>
</feature>
<evidence type="ECO:0000313" key="2">
    <source>
        <dbReference type="EMBL" id="GLS24657.1"/>
    </source>
</evidence>
<sequence length="121" mass="14260">MKALANRCVKLLLLMALIAPINVSVADEESKRGEWSWEKAQRYFSHHSPMRYLPEKYRQTMHRKMDERERIYEGKHKRYLKHQHGGIKKVPELDNGTGFLAISLAASLLLLRMERSRKQGR</sequence>
<organism evidence="2 3">
    <name type="scientific">Marinibactrum halimedae</name>
    <dbReference type="NCBI Taxonomy" id="1444977"/>
    <lineage>
        <taxon>Bacteria</taxon>
        <taxon>Pseudomonadati</taxon>
        <taxon>Pseudomonadota</taxon>
        <taxon>Gammaproteobacteria</taxon>
        <taxon>Cellvibrionales</taxon>
        <taxon>Cellvibrionaceae</taxon>
        <taxon>Marinibactrum</taxon>
    </lineage>
</organism>
<name>A0AA37T8J2_9GAMM</name>
<feature type="chain" id="PRO_5041258437" evidence="1">
    <location>
        <begin position="27"/>
        <end position="121"/>
    </location>
</feature>
<reference evidence="2 3" key="1">
    <citation type="journal article" date="2014" name="Int. J. Syst. Evol. Microbiol.">
        <title>Complete genome sequence of Corynebacterium casei LMG S-19264T (=DSM 44701T), isolated from a smear-ripened cheese.</title>
        <authorList>
            <consortium name="US DOE Joint Genome Institute (JGI-PGF)"/>
            <person name="Walter F."/>
            <person name="Albersmeier A."/>
            <person name="Kalinowski J."/>
            <person name="Ruckert C."/>
        </authorList>
    </citation>
    <scope>NUCLEOTIDE SEQUENCE [LARGE SCALE GENOMIC DNA]</scope>
    <source>
        <strain evidence="2 3">NBRC 110095</strain>
    </source>
</reference>
<protein>
    <submittedName>
        <fullName evidence="2">Uncharacterized protein</fullName>
    </submittedName>
</protein>
<dbReference type="EMBL" id="BSPD01000017">
    <property type="protein sequence ID" value="GLS24657.1"/>
    <property type="molecule type" value="Genomic_DNA"/>
</dbReference>
<proteinExistence type="predicted"/>
<evidence type="ECO:0000313" key="3">
    <source>
        <dbReference type="Proteomes" id="UP001156870"/>
    </source>
</evidence>
<keyword evidence="3" id="KW-1185">Reference proteome</keyword>
<gene>
    <name evidence="2" type="ORF">GCM10007877_03710</name>
</gene>
<dbReference type="AlphaFoldDB" id="A0AA37T8J2"/>
<dbReference type="Proteomes" id="UP001156870">
    <property type="component" value="Unassembled WGS sequence"/>
</dbReference>